<reference evidence="7 8" key="1">
    <citation type="submission" date="2016-01" db="EMBL/GenBank/DDBJ databases">
        <title>Janibacter melonis strain CD11_4 genome sequencing and assembly.</title>
        <authorList>
            <person name="Nair G.R."/>
            <person name="Kaur G."/>
            <person name="Chander A.M."/>
            <person name="Mayilraj S."/>
        </authorList>
    </citation>
    <scope>NUCLEOTIDE SEQUENCE [LARGE SCALE GENOMIC DNA]</scope>
    <source>
        <strain evidence="7 8">CD11-4</strain>
    </source>
</reference>
<gene>
    <name evidence="7" type="ORF">AWH69_07535</name>
</gene>
<feature type="transmembrane region" description="Helical" evidence="6">
    <location>
        <begin position="72"/>
        <end position="94"/>
    </location>
</feature>
<protein>
    <submittedName>
        <fullName evidence="7">Cobalt ABC transporter permease</fullName>
    </submittedName>
</protein>
<dbReference type="GO" id="GO:0043190">
    <property type="term" value="C:ATP-binding cassette (ABC) transporter complex"/>
    <property type="evidence" value="ECO:0007669"/>
    <property type="project" value="InterPro"/>
</dbReference>
<keyword evidence="5 6" id="KW-0472">Membrane</keyword>
<dbReference type="Proteomes" id="UP000076976">
    <property type="component" value="Unassembled WGS sequence"/>
</dbReference>
<dbReference type="RefSeq" id="WP_068273682.1">
    <property type="nucleotide sequence ID" value="NZ_LQZG01000002.1"/>
</dbReference>
<proteinExistence type="predicted"/>
<dbReference type="InterPro" id="IPR012809">
    <property type="entry name" value="ECF_CbiQ"/>
</dbReference>
<keyword evidence="4 6" id="KW-1133">Transmembrane helix</keyword>
<dbReference type="NCBIfam" id="TIGR02454">
    <property type="entry name" value="ECF_T_CbiQ"/>
    <property type="match status" value="1"/>
</dbReference>
<evidence type="ECO:0000256" key="5">
    <source>
        <dbReference type="ARBA" id="ARBA00023136"/>
    </source>
</evidence>
<dbReference type="Pfam" id="PF02361">
    <property type="entry name" value="CbiQ"/>
    <property type="match status" value="1"/>
</dbReference>
<accession>A0A176QDU3</accession>
<dbReference type="AlphaFoldDB" id="A0A176QDU3"/>
<feature type="transmembrane region" description="Helical" evidence="6">
    <location>
        <begin position="106"/>
        <end position="128"/>
    </location>
</feature>
<evidence type="ECO:0000256" key="2">
    <source>
        <dbReference type="ARBA" id="ARBA00022475"/>
    </source>
</evidence>
<evidence type="ECO:0000256" key="4">
    <source>
        <dbReference type="ARBA" id="ARBA00022989"/>
    </source>
</evidence>
<evidence type="ECO:0000256" key="3">
    <source>
        <dbReference type="ARBA" id="ARBA00022692"/>
    </source>
</evidence>
<evidence type="ECO:0000313" key="8">
    <source>
        <dbReference type="Proteomes" id="UP000076976"/>
    </source>
</evidence>
<feature type="transmembrane region" description="Helical" evidence="6">
    <location>
        <begin position="43"/>
        <end position="60"/>
    </location>
</feature>
<comment type="caution">
    <text evidence="7">The sequence shown here is derived from an EMBL/GenBank/DDBJ whole genome shotgun (WGS) entry which is preliminary data.</text>
</comment>
<dbReference type="STRING" id="262209.AWH69_07535"/>
<dbReference type="PANTHER" id="PTHR34857">
    <property type="entry name" value="SLL0384 PROTEIN"/>
    <property type="match status" value="1"/>
</dbReference>
<evidence type="ECO:0000256" key="6">
    <source>
        <dbReference type="SAM" id="Phobius"/>
    </source>
</evidence>
<dbReference type="GO" id="GO:0006824">
    <property type="term" value="P:cobalt ion transport"/>
    <property type="evidence" value="ECO:0007669"/>
    <property type="project" value="InterPro"/>
</dbReference>
<sequence length="259" mass="27335">MGGPHGHTLHFHGHSPLHRAPAHVKVVATLGVVLAVVATPREAVWAFAVHLALLVGVAVVSTVPPRYLARRLVIEIPFVLLAVTMPFIATGPTVPVGPFELSQAGLWAGWGLFAKGSLGALAAVLLAATTEGGDLVSGLARLRVPRQLVLVLSFMIRYLDVVSGEMRRMRVARESRGFRTGGLRSWPVLGSTAGALFVRSYERGERVHLAMLSRGFQGRVDLDDGVAVRATTWSAALVVPAAAVVVATTAWALTGGGVR</sequence>
<keyword evidence="2" id="KW-1003">Cell membrane</keyword>
<feature type="transmembrane region" description="Helical" evidence="6">
    <location>
        <begin position="233"/>
        <end position="253"/>
    </location>
</feature>
<organism evidence="7 8">
    <name type="scientific">Janibacter melonis</name>
    <dbReference type="NCBI Taxonomy" id="262209"/>
    <lineage>
        <taxon>Bacteria</taxon>
        <taxon>Bacillati</taxon>
        <taxon>Actinomycetota</taxon>
        <taxon>Actinomycetes</taxon>
        <taxon>Micrococcales</taxon>
        <taxon>Intrasporangiaceae</taxon>
        <taxon>Janibacter</taxon>
    </lineage>
</organism>
<dbReference type="CDD" id="cd16914">
    <property type="entry name" value="EcfT"/>
    <property type="match status" value="1"/>
</dbReference>
<dbReference type="InterPro" id="IPR003339">
    <property type="entry name" value="ABC/ECF_trnsptr_transmembrane"/>
</dbReference>
<comment type="subcellular location">
    <subcellularLocation>
        <location evidence="1">Cell membrane</location>
        <topology evidence="1">Multi-pass membrane protein</topology>
    </subcellularLocation>
</comment>
<evidence type="ECO:0000256" key="1">
    <source>
        <dbReference type="ARBA" id="ARBA00004651"/>
    </source>
</evidence>
<keyword evidence="8" id="KW-1185">Reference proteome</keyword>
<evidence type="ECO:0000313" key="7">
    <source>
        <dbReference type="EMBL" id="OAB87871.1"/>
    </source>
</evidence>
<dbReference type="InterPro" id="IPR051611">
    <property type="entry name" value="ECF_transporter_component"/>
</dbReference>
<keyword evidence="3 6" id="KW-0812">Transmembrane</keyword>
<dbReference type="PANTHER" id="PTHR34857:SF2">
    <property type="entry name" value="SLL0384 PROTEIN"/>
    <property type="match status" value="1"/>
</dbReference>
<name>A0A176QDU3_9MICO</name>
<dbReference type="EMBL" id="LQZG01000002">
    <property type="protein sequence ID" value="OAB87871.1"/>
    <property type="molecule type" value="Genomic_DNA"/>
</dbReference>